<feature type="compositionally biased region" description="Basic and acidic residues" evidence="1">
    <location>
        <begin position="23"/>
        <end position="32"/>
    </location>
</feature>
<accession>A0A9N7ZCM3</accession>
<feature type="compositionally biased region" description="Basic and acidic residues" evidence="1">
    <location>
        <begin position="86"/>
        <end position="126"/>
    </location>
</feature>
<reference evidence="2" key="1">
    <citation type="submission" date="2020-03" db="EMBL/GenBank/DDBJ databases">
        <authorList>
            <person name="Weist P."/>
        </authorList>
    </citation>
    <scope>NUCLEOTIDE SEQUENCE</scope>
</reference>
<comment type="caution">
    <text evidence="2">The sequence shown here is derived from an EMBL/GenBank/DDBJ whole genome shotgun (WGS) entry which is preliminary data.</text>
</comment>
<keyword evidence="3" id="KW-1185">Reference proteome</keyword>
<evidence type="ECO:0000313" key="2">
    <source>
        <dbReference type="EMBL" id="CAB1458177.1"/>
    </source>
</evidence>
<dbReference type="Proteomes" id="UP001153269">
    <property type="component" value="Unassembled WGS sequence"/>
</dbReference>
<name>A0A9N7ZCM3_PLEPL</name>
<dbReference type="AlphaFoldDB" id="A0A9N7ZCM3"/>
<evidence type="ECO:0000256" key="1">
    <source>
        <dbReference type="SAM" id="MobiDB-lite"/>
    </source>
</evidence>
<evidence type="ECO:0000313" key="3">
    <source>
        <dbReference type="Proteomes" id="UP001153269"/>
    </source>
</evidence>
<gene>
    <name evidence="2" type="ORF">PLEPLA_LOCUS46006</name>
</gene>
<sequence>MTSPRGEGDIHPLKLLFLQKVKGERSGDERDAVSWTAAGSSADDLQGKRKKGKDENLTDLQIKPLKEKRCRRRQGAGLTTRCPHRHAADTAREQKKRGIEEDERSGERRAAGVRVEGRGGRETSGHADKSLQFVGLYEVNAGSRYGGFIALRTEITGLHSLSRPSHAESCLLQCSEIPAGHQPPMSPPAWCGAAPDETPPTRGTQREMGSSCPHFVYTQKPLKPSSCHRTQIHMRARARSKEFWPIGEFPTHLTQRCCFITFTGCLKRREERRASLLSFLDDTCPNARTQCNTSSLRTTLSLGQLAFACPPPLRGLYPLPLLS</sequence>
<dbReference type="EMBL" id="CADEAL010004375">
    <property type="protein sequence ID" value="CAB1458177.1"/>
    <property type="molecule type" value="Genomic_DNA"/>
</dbReference>
<proteinExistence type="predicted"/>
<feature type="region of interest" description="Disordered" evidence="1">
    <location>
        <begin position="23"/>
        <end position="126"/>
    </location>
</feature>
<protein>
    <submittedName>
        <fullName evidence="2">Uncharacterized protein</fullName>
    </submittedName>
</protein>
<organism evidence="2 3">
    <name type="scientific">Pleuronectes platessa</name>
    <name type="common">European plaice</name>
    <dbReference type="NCBI Taxonomy" id="8262"/>
    <lineage>
        <taxon>Eukaryota</taxon>
        <taxon>Metazoa</taxon>
        <taxon>Chordata</taxon>
        <taxon>Craniata</taxon>
        <taxon>Vertebrata</taxon>
        <taxon>Euteleostomi</taxon>
        <taxon>Actinopterygii</taxon>
        <taxon>Neopterygii</taxon>
        <taxon>Teleostei</taxon>
        <taxon>Neoteleostei</taxon>
        <taxon>Acanthomorphata</taxon>
        <taxon>Carangaria</taxon>
        <taxon>Pleuronectiformes</taxon>
        <taxon>Pleuronectoidei</taxon>
        <taxon>Pleuronectidae</taxon>
        <taxon>Pleuronectes</taxon>
    </lineage>
</organism>